<keyword evidence="2" id="KW-0067">ATP-binding</keyword>
<dbReference type="InterPro" id="IPR003593">
    <property type="entry name" value="AAA+_ATPase"/>
</dbReference>
<accession>A0A511YY73</accession>
<proteinExistence type="inferred from homology"/>
<dbReference type="GO" id="GO:0005524">
    <property type="term" value="F:ATP binding"/>
    <property type="evidence" value="ECO:0007669"/>
    <property type="project" value="UniProtKB-KW"/>
</dbReference>
<gene>
    <name evidence="6" type="ORF">AFE02nite_18840</name>
</gene>
<feature type="domain" description="AAA+ ATPase" evidence="5">
    <location>
        <begin position="264"/>
        <end position="397"/>
    </location>
</feature>
<dbReference type="PANTHER" id="PTHR42960">
    <property type="entry name" value="YCF46 PROTEIN"/>
    <property type="match status" value="1"/>
</dbReference>
<dbReference type="SUPFAM" id="SSF52540">
    <property type="entry name" value="P-loop containing nucleoside triphosphate hydrolases"/>
    <property type="match status" value="1"/>
</dbReference>
<sequence>MPPTRGDLAAILRSRVPLVVLETRDEARAVAEVLQAARAVNPPLPVFEWAATRGLKRIDVDLGAPQAFNAPPEKVLTFLLDAMPGVYVMLDLHPYLTEPTLVRVIKDICLGYDANPRTLVLVSNEVELPEELSYLAARVQLAYPDVAERRAIVDEVAREWVAQTGTAVRADEASVAMLVENLAGLAVTDVRRLARTAIFHDGAVTPADVPLVAKAKYELLDRGGVLTFEYDPAGVDDLAGMSRVKEWLDIRRAAFDGSAPELDPPRGILLLGVQGCGKSLAAKVASKVLGVPLLRMDLAAVHDKYVGESERRLRESLATAEVMSPCVVWIDEIEKGLATSDGDAGSSQRVLGTFLTWLAERDGRVFVVATANDISRLPPELIRKGRFDETFFVDLPTPEVRAQVFRIHAGSRGIALDDAAVHALALATEGFSGAEIEQVVVSAAYAAHADGGTVTAQHLLREVSATRPLSVVMAEQVEALRQWARARTVPAD</sequence>
<keyword evidence="1" id="KW-0547">Nucleotide-binding</keyword>
<evidence type="ECO:0000259" key="5">
    <source>
        <dbReference type="SMART" id="SM00382"/>
    </source>
</evidence>
<dbReference type="GO" id="GO:0016887">
    <property type="term" value="F:ATP hydrolysis activity"/>
    <property type="evidence" value="ECO:0007669"/>
    <property type="project" value="InterPro"/>
</dbReference>
<dbReference type="AlphaFoldDB" id="A0A511YY73"/>
<dbReference type="EMBL" id="BJYK01000005">
    <property type="protein sequence ID" value="GEN80150.1"/>
    <property type="molecule type" value="Genomic_DNA"/>
</dbReference>
<dbReference type="Pfam" id="PF00004">
    <property type="entry name" value="AAA"/>
    <property type="match status" value="1"/>
</dbReference>
<dbReference type="SMART" id="SM00382">
    <property type="entry name" value="AAA"/>
    <property type="match status" value="1"/>
</dbReference>
<dbReference type="OrthoDB" id="9809379at2"/>
<reference evidence="6 7" key="1">
    <citation type="submission" date="2019-07" db="EMBL/GenBank/DDBJ databases">
        <title>Whole genome shotgun sequence of Actinotalea fermentans NBRC 105374.</title>
        <authorList>
            <person name="Hosoyama A."/>
            <person name="Uohara A."/>
            <person name="Ohji S."/>
            <person name="Ichikawa N."/>
        </authorList>
    </citation>
    <scope>NUCLEOTIDE SEQUENCE [LARGE SCALE GENOMIC DNA]</scope>
    <source>
        <strain evidence="6 7">NBRC 105374</strain>
    </source>
</reference>
<evidence type="ECO:0000256" key="2">
    <source>
        <dbReference type="ARBA" id="ARBA00022840"/>
    </source>
</evidence>
<dbReference type="PANTHER" id="PTHR42960:SF1">
    <property type="entry name" value="YCF46 PROTEIN"/>
    <property type="match status" value="1"/>
</dbReference>
<keyword evidence="7" id="KW-1185">Reference proteome</keyword>
<protein>
    <recommendedName>
        <fullName evidence="4">Uncharacterized AAA domain-containing protein ycf46</fullName>
    </recommendedName>
</protein>
<dbReference type="RefSeq" id="WP_034245336.1">
    <property type="nucleotide sequence ID" value="NZ_BJYK01000005.1"/>
</dbReference>
<dbReference type="Gene3D" id="3.40.50.300">
    <property type="entry name" value="P-loop containing nucleotide triphosphate hydrolases"/>
    <property type="match status" value="1"/>
</dbReference>
<dbReference type="Gene3D" id="1.10.8.60">
    <property type="match status" value="1"/>
</dbReference>
<evidence type="ECO:0000256" key="1">
    <source>
        <dbReference type="ARBA" id="ARBA00022741"/>
    </source>
</evidence>
<name>A0A511YY73_9CELL</name>
<dbReference type="InterPro" id="IPR041569">
    <property type="entry name" value="AAA_lid_3"/>
</dbReference>
<comment type="similarity">
    <text evidence="3">Belongs to the AAA ATPase family. Highly divergent.</text>
</comment>
<evidence type="ECO:0000313" key="7">
    <source>
        <dbReference type="Proteomes" id="UP000321484"/>
    </source>
</evidence>
<dbReference type="InterPro" id="IPR003959">
    <property type="entry name" value="ATPase_AAA_core"/>
</dbReference>
<dbReference type="InterPro" id="IPR027417">
    <property type="entry name" value="P-loop_NTPase"/>
</dbReference>
<evidence type="ECO:0000256" key="4">
    <source>
        <dbReference type="ARBA" id="ARBA00040480"/>
    </source>
</evidence>
<evidence type="ECO:0000313" key="6">
    <source>
        <dbReference type="EMBL" id="GEN80150.1"/>
    </source>
</evidence>
<dbReference type="Pfam" id="PF17862">
    <property type="entry name" value="AAA_lid_3"/>
    <property type="match status" value="1"/>
</dbReference>
<dbReference type="InterPro" id="IPR052381">
    <property type="entry name" value="AAA_domain_protein"/>
</dbReference>
<organism evidence="6 7">
    <name type="scientific">Actinotalea fermentans</name>
    <dbReference type="NCBI Taxonomy" id="43671"/>
    <lineage>
        <taxon>Bacteria</taxon>
        <taxon>Bacillati</taxon>
        <taxon>Actinomycetota</taxon>
        <taxon>Actinomycetes</taxon>
        <taxon>Micrococcales</taxon>
        <taxon>Cellulomonadaceae</taxon>
        <taxon>Actinotalea</taxon>
    </lineage>
</organism>
<dbReference type="Proteomes" id="UP000321484">
    <property type="component" value="Unassembled WGS sequence"/>
</dbReference>
<comment type="caution">
    <text evidence="6">The sequence shown here is derived from an EMBL/GenBank/DDBJ whole genome shotgun (WGS) entry which is preliminary data.</text>
</comment>
<evidence type="ECO:0000256" key="3">
    <source>
        <dbReference type="ARBA" id="ARBA00038088"/>
    </source>
</evidence>